<evidence type="ECO:0000313" key="2">
    <source>
        <dbReference type="EMBL" id="QKM60775.1"/>
    </source>
</evidence>
<dbReference type="KEGG" id="pard:DN92_06860"/>
<reference evidence="2 3" key="1">
    <citation type="submission" date="2018-04" db="EMBL/GenBank/DDBJ databases">
        <title>Polynucleobacter sp. UK-Long2-W17 genome.</title>
        <authorList>
            <person name="Hahn M.W."/>
        </authorList>
    </citation>
    <scope>NUCLEOTIDE SEQUENCE [LARGE SCALE GENOMIC DNA]</scope>
    <source>
        <strain evidence="2 3">UK-Long2-W17</strain>
    </source>
</reference>
<feature type="domain" description="DUF1330" evidence="1">
    <location>
        <begin position="6"/>
        <end position="95"/>
    </location>
</feature>
<organism evidence="2 3">
    <name type="scientific">Polynucleobacter arcticus</name>
    <dbReference type="NCBI Taxonomy" id="1743165"/>
    <lineage>
        <taxon>Bacteria</taxon>
        <taxon>Pseudomonadati</taxon>
        <taxon>Pseudomonadota</taxon>
        <taxon>Betaproteobacteria</taxon>
        <taxon>Burkholderiales</taxon>
        <taxon>Burkholderiaceae</taxon>
        <taxon>Polynucleobacter</taxon>
    </lineage>
</organism>
<dbReference type="SUPFAM" id="SSF54909">
    <property type="entry name" value="Dimeric alpha+beta barrel"/>
    <property type="match status" value="1"/>
</dbReference>
<dbReference type="InterPro" id="IPR010753">
    <property type="entry name" value="DUF1330"/>
</dbReference>
<name>A0A6M9PPE3_9BURK</name>
<dbReference type="AlphaFoldDB" id="A0A6M9PPE3"/>
<dbReference type="Gene3D" id="3.30.70.100">
    <property type="match status" value="1"/>
</dbReference>
<dbReference type="RefSeq" id="WP_173960529.1">
    <property type="nucleotide sequence ID" value="NZ_CBCSCC010000009.1"/>
</dbReference>
<proteinExistence type="predicted"/>
<evidence type="ECO:0000313" key="3">
    <source>
        <dbReference type="Proteomes" id="UP000501090"/>
    </source>
</evidence>
<accession>A0A6M9PPE3</accession>
<keyword evidence="3" id="KW-1185">Reference proteome</keyword>
<dbReference type="EMBL" id="CP028940">
    <property type="protein sequence ID" value="QKM60775.1"/>
    <property type="molecule type" value="Genomic_DNA"/>
</dbReference>
<gene>
    <name evidence="2" type="ORF">DN92_06860</name>
</gene>
<dbReference type="Proteomes" id="UP000501090">
    <property type="component" value="Chromosome"/>
</dbReference>
<protein>
    <recommendedName>
        <fullName evidence="1">DUF1330 domain-containing protein</fullName>
    </recommendedName>
</protein>
<dbReference type="InterPro" id="IPR011008">
    <property type="entry name" value="Dimeric_a/b-barrel"/>
</dbReference>
<dbReference type="Pfam" id="PF07045">
    <property type="entry name" value="DUF1330"/>
    <property type="match status" value="1"/>
</dbReference>
<evidence type="ECO:0000259" key="1">
    <source>
        <dbReference type="Pfam" id="PF07045"/>
    </source>
</evidence>
<sequence>MTIKVIGLIELNNLAAFEEYRSQVGDTVALYGGTITSRGTFTSFLWNELECKSFNAFVELEFSDLAHSQSWANSPEYQRLLSVRNKAMKLTLFSVTT</sequence>